<dbReference type="STRING" id="444157.Tneu_1763"/>
<dbReference type="Pfam" id="PF03745">
    <property type="entry name" value="DUF309"/>
    <property type="match status" value="1"/>
</dbReference>
<evidence type="ECO:0000313" key="2">
    <source>
        <dbReference type="Proteomes" id="UP000001694"/>
    </source>
</evidence>
<evidence type="ECO:0000313" key="1">
    <source>
        <dbReference type="EMBL" id="ACB40681.1"/>
    </source>
</evidence>
<dbReference type="InterPro" id="IPR023203">
    <property type="entry name" value="TTHA0068_sf"/>
</dbReference>
<dbReference type="EMBL" id="CP001014">
    <property type="protein sequence ID" value="ACB40681.1"/>
    <property type="molecule type" value="Genomic_DNA"/>
</dbReference>
<dbReference type="GeneID" id="6165581"/>
<name>B1YAY1_PYRNV</name>
<reference evidence="1" key="1">
    <citation type="submission" date="2008-03" db="EMBL/GenBank/DDBJ databases">
        <title>Complete sequence of Thermoproteus neutrophilus V24Sta.</title>
        <authorList>
            <consortium name="US DOE Joint Genome Institute"/>
            <person name="Copeland A."/>
            <person name="Lucas S."/>
            <person name="Lapidus A."/>
            <person name="Glavina del Rio T."/>
            <person name="Dalin E."/>
            <person name="Tice H."/>
            <person name="Bruce D."/>
            <person name="Goodwin L."/>
            <person name="Pitluck S."/>
            <person name="Sims D."/>
            <person name="Brettin T."/>
            <person name="Detter J.C."/>
            <person name="Han C."/>
            <person name="Kuske C.R."/>
            <person name="Schmutz J."/>
            <person name="Larimer F."/>
            <person name="Land M."/>
            <person name="Hauser L."/>
            <person name="Kyrpides N."/>
            <person name="Mikhailova N."/>
            <person name="Biddle J.F."/>
            <person name="Zhang Z."/>
            <person name="Fitz-Gibbon S.T."/>
            <person name="Lowe T.M."/>
            <person name="Saltikov C."/>
            <person name="House C.H."/>
            <person name="Richardson P."/>
        </authorList>
    </citation>
    <scope>NUCLEOTIDE SEQUENCE [LARGE SCALE GENOMIC DNA]</scope>
    <source>
        <strain evidence="1">V24Sta</strain>
    </source>
</reference>
<proteinExistence type="predicted"/>
<dbReference type="AlphaFoldDB" id="B1YAY1"/>
<evidence type="ECO:0008006" key="3">
    <source>
        <dbReference type="Google" id="ProtNLM"/>
    </source>
</evidence>
<gene>
    <name evidence="1" type="ordered locus">Tneu_1763</name>
</gene>
<dbReference type="InterPro" id="IPR005500">
    <property type="entry name" value="DUF309"/>
</dbReference>
<dbReference type="SUPFAM" id="SSF140663">
    <property type="entry name" value="TTHA0068-like"/>
    <property type="match status" value="1"/>
</dbReference>
<dbReference type="Gene3D" id="1.10.3450.10">
    <property type="entry name" value="TTHA0068-like"/>
    <property type="match status" value="1"/>
</dbReference>
<dbReference type="KEGG" id="tne:Tneu_1763"/>
<dbReference type="Proteomes" id="UP000001694">
    <property type="component" value="Chromosome"/>
</dbReference>
<sequence length="174" mass="19765">MRVLIIAENPGFTPSQRRHLIRRLRERLRVITVRIATRHVEIDVDAEDPPAAAAYVEQAVGRVLEVAAPEEGGGFIRYVELFNRERFWEAHGALERIWMETRDEAVRGLILLAAAFVKLQEGLPERFEHMLREALGLLRDVSCIKAEEIKAKAEKALMDKTPFKIECSTPSPPA</sequence>
<dbReference type="eggNOG" id="arCOG03705">
    <property type="taxonomic scope" value="Archaea"/>
</dbReference>
<dbReference type="RefSeq" id="WP_012351100.1">
    <property type="nucleotide sequence ID" value="NC_010525.1"/>
</dbReference>
<keyword evidence="2" id="KW-1185">Reference proteome</keyword>
<dbReference type="HOGENOM" id="CLU_1465195_0_0_2"/>
<organism evidence="1 2">
    <name type="scientific">Pyrobaculum neutrophilum (strain DSM 2338 / JCM 9278 / NBRC 100436 / V24Sta)</name>
    <name type="common">Thermoproteus neutrophilus</name>
    <dbReference type="NCBI Taxonomy" id="444157"/>
    <lineage>
        <taxon>Archaea</taxon>
        <taxon>Thermoproteota</taxon>
        <taxon>Thermoprotei</taxon>
        <taxon>Thermoproteales</taxon>
        <taxon>Thermoproteaceae</taxon>
        <taxon>Pyrobaculum</taxon>
    </lineage>
</organism>
<protein>
    <recommendedName>
        <fullName evidence="3">DUF309 domain-containing protein</fullName>
    </recommendedName>
</protein>
<dbReference type="OrthoDB" id="28179at2157"/>
<accession>B1YAY1</accession>